<gene>
    <name evidence="5" type="ORF">VE25_04630</name>
</gene>
<dbReference type="OrthoDB" id="6116224at2"/>
<feature type="domain" description="Glycosyltransferase 2-like" evidence="4">
    <location>
        <begin position="7"/>
        <end position="152"/>
    </location>
</feature>
<comment type="caution">
    <text evidence="5">The sequence shown here is derived from an EMBL/GenBank/DDBJ whole genome shotgun (WGS) entry which is preliminary data.</text>
</comment>
<keyword evidence="3 5" id="KW-0808">Transferase</keyword>
<evidence type="ECO:0000256" key="3">
    <source>
        <dbReference type="ARBA" id="ARBA00022679"/>
    </source>
</evidence>
<dbReference type="InterPro" id="IPR029044">
    <property type="entry name" value="Nucleotide-diphossugar_trans"/>
</dbReference>
<protein>
    <submittedName>
        <fullName evidence="5">Glycosyl transferase family A</fullName>
    </submittedName>
</protein>
<evidence type="ECO:0000259" key="4">
    <source>
        <dbReference type="Pfam" id="PF00535"/>
    </source>
</evidence>
<reference evidence="5 6" key="1">
    <citation type="submission" date="2015-03" db="EMBL/GenBank/DDBJ databases">
        <authorList>
            <person name="Hassan Y.I."/>
            <person name="Lepp D."/>
            <person name="Li X.-Z."/>
            <person name="Zhou T."/>
        </authorList>
    </citation>
    <scope>NUCLEOTIDE SEQUENCE [LARGE SCALE GENOMIC DNA]</scope>
    <source>
        <strain evidence="5 6">BD-c194</strain>
    </source>
</reference>
<accession>A0A0F5FVP4</accession>
<keyword evidence="6" id="KW-1185">Reference proteome</keyword>
<dbReference type="InterPro" id="IPR001173">
    <property type="entry name" value="Glyco_trans_2-like"/>
</dbReference>
<comment type="similarity">
    <text evidence="1">Belongs to the glycosyltransferase 2 family.</text>
</comment>
<dbReference type="RefSeq" id="WP_046107429.1">
    <property type="nucleotide sequence ID" value="NZ_JZEX01000055.1"/>
</dbReference>
<proteinExistence type="inferred from homology"/>
<dbReference type="PATRIC" id="fig|443610.3.peg.3415"/>
<dbReference type="GO" id="GO:0016757">
    <property type="term" value="F:glycosyltransferase activity"/>
    <property type="evidence" value="ECO:0007669"/>
    <property type="project" value="UniProtKB-KW"/>
</dbReference>
<dbReference type="AlphaFoldDB" id="A0A0F5FVP4"/>
<name>A0A0F5FVP4_9HYPH</name>
<evidence type="ECO:0000256" key="2">
    <source>
        <dbReference type="ARBA" id="ARBA00022676"/>
    </source>
</evidence>
<keyword evidence="2" id="KW-0328">Glycosyltransferase</keyword>
<dbReference type="Pfam" id="PF00535">
    <property type="entry name" value="Glycos_transf_2"/>
    <property type="match status" value="1"/>
</dbReference>
<evidence type="ECO:0000313" key="5">
    <source>
        <dbReference type="EMBL" id="KKB12934.1"/>
    </source>
</evidence>
<dbReference type="STRING" id="443610.VE25_04630"/>
<evidence type="ECO:0000313" key="6">
    <source>
        <dbReference type="Proteomes" id="UP000033632"/>
    </source>
</evidence>
<dbReference type="PANTHER" id="PTHR43179">
    <property type="entry name" value="RHAMNOSYLTRANSFERASE WBBL"/>
    <property type="match status" value="1"/>
</dbReference>
<dbReference type="PANTHER" id="PTHR43179:SF12">
    <property type="entry name" value="GALACTOFURANOSYLTRANSFERASE GLFT2"/>
    <property type="match status" value="1"/>
</dbReference>
<dbReference type="Gene3D" id="3.90.550.10">
    <property type="entry name" value="Spore Coat Polysaccharide Biosynthesis Protein SpsA, Chain A"/>
    <property type="match status" value="1"/>
</dbReference>
<dbReference type="EMBL" id="JZEX01000055">
    <property type="protein sequence ID" value="KKB12934.1"/>
    <property type="molecule type" value="Genomic_DNA"/>
</dbReference>
<organism evidence="5 6">
    <name type="scientific">Devosia geojensis</name>
    <dbReference type="NCBI Taxonomy" id="443610"/>
    <lineage>
        <taxon>Bacteria</taxon>
        <taxon>Pseudomonadati</taxon>
        <taxon>Pseudomonadota</taxon>
        <taxon>Alphaproteobacteria</taxon>
        <taxon>Hyphomicrobiales</taxon>
        <taxon>Devosiaceae</taxon>
        <taxon>Devosia</taxon>
    </lineage>
</organism>
<sequence>MARSVDICICTFRRPHLAETLASIAALQVGETDVRVIVSDNDETPSARPLVERIAQTFPFPIIYLHSPAANISIARNACLDEASAEFIAFVDDDETVSRVWLEKLLEAAEASGAAAVLGPVRAVYSPASPGWLVEGDFHSTLPVIVNGAIRTGYTCNVLIRWSAPANILRFDPALGRSGGEDTDFFYRLSDLGGAIVEAPGAIVYEPVPANRAGMGWLVSRRLRAGQTHGMRLKAVAGGPNLKDAGVAAAKAGYCIVMTAATAFSPVHWRRNLLRAVLHMGVISGIFGARQAVHYGEVKPS</sequence>
<dbReference type="SUPFAM" id="SSF53448">
    <property type="entry name" value="Nucleotide-diphospho-sugar transferases"/>
    <property type="match status" value="1"/>
</dbReference>
<dbReference type="Proteomes" id="UP000033632">
    <property type="component" value="Unassembled WGS sequence"/>
</dbReference>
<evidence type="ECO:0000256" key="1">
    <source>
        <dbReference type="ARBA" id="ARBA00006739"/>
    </source>
</evidence>